<evidence type="ECO:0000313" key="4">
    <source>
        <dbReference type="Proteomes" id="UP001470230"/>
    </source>
</evidence>
<dbReference type="Proteomes" id="UP001470230">
    <property type="component" value="Unassembled WGS sequence"/>
</dbReference>
<evidence type="ECO:0000256" key="1">
    <source>
        <dbReference type="SAM" id="MobiDB-lite"/>
    </source>
</evidence>
<dbReference type="EMBL" id="JAPFFF010000057">
    <property type="protein sequence ID" value="KAK8838006.1"/>
    <property type="molecule type" value="Genomic_DNA"/>
</dbReference>
<feature type="region of interest" description="Disordered" evidence="1">
    <location>
        <begin position="343"/>
        <end position="402"/>
    </location>
</feature>
<feature type="region of interest" description="Disordered" evidence="1">
    <location>
        <begin position="20"/>
        <end position="147"/>
    </location>
</feature>
<organism evidence="3 4">
    <name type="scientific">Tritrichomonas musculus</name>
    <dbReference type="NCBI Taxonomy" id="1915356"/>
    <lineage>
        <taxon>Eukaryota</taxon>
        <taxon>Metamonada</taxon>
        <taxon>Parabasalia</taxon>
        <taxon>Tritrichomonadida</taxon>
        <taxon>Tritrichomonadidae</taxon>
        <taxon>Tritrichomonas</taxon>
    </lineage>
</organism>
<proteinExistence type="predicted"/>
<comment type="caution">
    <text evidence="3">The sequence shown here is derived from an EMBL/GenBank/DDBJ whole genome shotgun (WGS) entry which is preliminary data.</text>
</comment>
<feature type="compositionally biased region" description="Basic residues" evidence="1">
    <location>
        <begin position="455"/>
        <end position="487"/>
    </location>
</feature>
<name>A0ABR2GWG8_9EUKA</name>
<protein>
    <submittedName>
        <fullName evidence="3">Uncharacterized protein</fullName>
    </submittedName>
</protein>
<accession>A0ABR2GWG8</accession>
<evidence type="ECO:0000313" key="3">
    <source>
        <dbReference type="EMBL" id="KAK8838006.1"/>
    </source>
</evidence>
<feature type="compositionally biased region" description="Basic residues" evidence="1">
    <location>
        <begin position="358"/>
        <end position="381"/>
    </location>
</feature>
<dbReference type="EMBL" id="JAPFFF010000376">
    <property type="protein sequence ID" value="KAK8834534.1"/>
    <property type="molecule type" value="Genomic_DNA"/>
</dbReference>
<feature type="compositionally biased region" description="Basic and acidic residues" evidence="1">
    <location>
        <begin position="65"/>
        <end position="98"/>
    </location>
</feature>
<reference evidence="3 4" key="1">
    <citation type="submission" date="2024-04" db="EMBL/GenBank/DDBJ databases">
        <title>Tritrichomonas musculus Genome.</title>
        <authorList>
            <person name="Alves-Ferreira E."/>
            <person name="Grigg M."/>
            <person name="Lorenzi H."/>
            <person name="Galac M."/>
        </authorList>
    </citation>
    <scope>NUCLEOTIDE SEQUENCE [LARGE SCALE GENOMIC DNA]</scope>
    <source>
        <strain evidence="3 4">EAF2021</strain>
    </source>
</reference>
<feature type="compositionally biased region" description="Polar residues" evidence="1">
    <location>
        <begin position="31"/>
        <end position="49"/>
    </location>
</feature>
<sequence>MNDPVFTQLSARERLVIRKSLDPNVRFYHKSPQSSPRNRFNTSKTLHTQKTTEINENNNEDETNLDEKENKDDIEVKSQNKENKDDTEVKSQTDENKIENSNSTDTENTSENHESPEEEINEIEKNDEPQESENQISNSLPNEEDDSDILSKKLNELSIRHSIQQKIFIQEAEIELKKNNYSPGSLRSFITKTNNLKQKRQDEMIRIYEKYCPKDQNIVKKPITQRNRSKSERTMSNRTNYNNTRKLNLTPRLSMFASNNKTPQPSPRFSAPATIRRDENEHNYPTQIKLPSMSQTQRISKHISLFETQSEKVYNSENAISANLNDPFSRFLSHQELVSLPGIKLNVKPPPPPAKKAAAPRKQSKQRSKSSRMSKMSRKRNLSAMSAASDEPPPPPPPPIKRHILTMRASMIPKSGVIDLDKRDFLDFLNDQEEEIEIKIIEEESVEDDSTDNKSRKKSKSKLSSKSKASSRLKTSSKSKAKSSSKK</sequence>
<evidence type="ECO:0000313" key="2">
    <source>
        <dbReference type="EMBL" id="KAK8834534.1"/>
    </source>
</evidence>
<keyword evidence="4" id="KW-1185">Reference proteome</keyword>
<feature type="compositionally biased region" description="Polar residues" evidence="1">
    <location>
        <begin position="132"/>
        <end position="141"/>
    </location>
</feature>
<gene>
    <name evidence="2" type="ORF">M9Y10_027570</name>
    <name evidence="3" type="ORF">M9Y10_035951</name>
</gene>
<feature type="region of interest" description="Disordered" evidence="1">
    <location>
        <begin position="437"/>
        <end position="487"/>
    </location>
</feature>